<feature type="transmembrane region" description="Helical" evidence="1">
    <location>
        <begin position="586"/>
        <end position="607"/>
    </location>
</feature>
<accession>A0ABR3V7W1</accession>
<evidence type="ECO:0000259" key="2">
    <source>
        <dbReference type="PROSITE" id="PS50275"/>
    </source>
</evidence>
<dbReference type="PANTHER" id="PTHR45662:SF2">
    <property type="entry name" value="PHOSPHATIDYLINOSITOL-3-PHOSPHATASE SAC1"/>
    <property type="match status" value="1"/>
</dbReference>
<gene>
    <name evidence="3" type="ORF">VTJ49DRAFT_3359</name>
</gene>
<reference evidence="3 4" key="1">
    <citation type="journal article" date="2024" name="Commun. Biol.">
        <title>Comparative genomic analysis of thermophilic fungi reveals convergent evolutionary adaptations and gene losses.</title>
        <authorList>
            <person name="Steindorff A.S."/>
            <person name="Aguilar-Pontes M.V."/>
            <person name="Robinson A.J."/>
            <person name="Andreopoulos B."/>
            <person name="LaButti K."/>
            <person name="Kuo A."/>
            <person name="Mondo S."/>
            <person name="Riley R."/>
            <person name="Otillar R."/>
            <person name="Haridas S."/>
            <person name="Lipzen A."/>
            <person name="Grimwood J."/>
            <person name="Schmutz J."/>
            <person name="Clum A."/>
            <person name="Reid I.D."/>
            <person name="Moisan M.C."/>
            <person name="Butler G."/>
            <person name="Nguyen T.T.M."/>
            <person name="Dewar K."/>
            <person name="Conant G."/>
            <person name="Drula E."/>
            <person name="Henrissat B."/>
            <person name="Hansel C."/>
            <person name="Singer S."/>
            <person name="Hutchinson M.I."/>
            <person name="de Vries R.P."/>
            <person name="Natvig D.O."/>
            <person name="Powell A.J."/>
            <person name="Tsang A."/>
            <person name="Grigoriev I.V."/>
        </authorList>
    </citation>
    <scope>NUCLEOTIDE SEQUENCE [LARGE SCALE GENOMIC DNA]</scope>
    <source>
        <strain evidence="3 4">CBS 620.91</strain>
    </source>
</reference>
<keyword evidence="1" id="KW-0472">Membrane</keyword>
<evidence type="ECO:0000256" key="1">
    <source>
        <dbReference type="SAM" id="Phobius"/>
    </source>
</evidence>
<organism evidence="3 4">
    <name type="scientific">Humicola insolens</name>
    <name type="common">Soft-rot fungus</name>
    <dbReference type="NCBI Taxonomy" id="85995"/>
    <lineage>
        <taxon>Eukaryota</taxon>
        <taxon>Fungi</taxon>
        <taxon>Dikarya</taxon>
        <taxon>Ascomycota</taxon>
        <taxon>Pezizomycotina</taxon>
        <taxon>Sordariomycetes</taxon>
        <taxon>Sordariomycetidae</taxon>
        <taxon>Sordariales</taxon>
        <taxon>Chaetomiaceae</taxon>
        <taxon>Mycothermus</taxon>
    </lineage>
</organism>
<evidence type="ECO:0000313" key="3">
    <source>
        <dbReference type="EMBL" id="KAL1837831.1"/>
    </source>
</evidence>
<comment type="caution">
    <text evidence="3">The sequence shown here is derived from an EMBL/GenBank/DDBJ whole genome shotgun (WGS) entry which is preliminary data.</text>
</comment>
<keyword evidence="1" id="KW-0812">Transmembrane</keyword>
<sequence length="700" mass="78479">MALLFRDINVQAASDAYIFSSPSTPDAPALVVERPTGDIRLSDASLLAGKRVSRVSSIAGILGIIRLRLDKYIIVITKARPVGRLRGHQVYRVAATDLLPLRERQIHDPDEDRLLALLRSVLASAPMFFSYAVDLTNSFQRQAQKDASAALWRRADDRFFWNRFLVSDLVNFCIRGARGHPAPQFGIEPYILPVISGVLEIRPTTFKGTPLTLAIITRRSRHRVGTRYFTRGLDDQGNAANYNETEQVLILNDAASGLGGFAGGPGAPRGASGGDMHILSYVQTRGSVPAYWAEINTLKYTPRLQIRTIEAALPAARAHFDEQIRIYGDNYLVNLVNQKGREARVKQAYEQVVERLVTNPHERVQGDERTDEKFHTIESGSGKPLDRLHYVYFDFHAETRGLQMHRAQLLVDRLRDALLAMQYFSATDGPGAARFDGGLEVRSLQSGVVRSNCMDCLDRTNVVQSMLARWTLDRMLSDLGLLARGSRFADEDPAFELLFRNLWADNADAVSKGYSGTGAMKTDLTRLGKRTKGGALQDAKVAVTRYWRNNFLDGPRQDAYDLFLGAYQPPAGGIGAGYLFADRRPVWIQSVPYILAFGIFFILMATYTPRLPDSAVWPLRIFIGFWAVVSVWCVHFILTNGMLYVNWPMLNPRPWATEGYHETISRVRKDRILGPLVARHERGLSTARYVNAEEGKKRMD</sequence>
<dbReference type="InterPro" id="IPR002013">
    <property type="entry name" value="SAC_dom"/>
</dbReference>
<dbReference type="Proteomes" id="UP001583172">
    <property type="component" value="Unassembled WGS sequence"/>
</dbReference>
<dbReference type="PANTHER" id="PTHR45662">
    <property type="entry name" value="PHOSPHATIDYLINOSITIDE PHOSPHATASE SAC1"/>
    <property type="match status" value="1"/>
</dbReference>
<dbReference type="EMBL" id="JAZGSY010000259">
    <property type="protein sequence ID" value="KAL1837831.1"/>
    <property type="molecule type" value="Genomic_DNA"/>
</dbReference>
<name>A0ABR3V7W1_HUMIN</name>
<keyword evidence="4" id="KW-1185">Reference proteome</keyword>
<dbReference type="Pfam" id="PF02383">
    <property type="entry name" value="Syja_N"/>
    <property type="match status" value="1"/>
</dbReference>
<feature type="domain" description="SAC" evidence="2">
    <location>
        <begin position="118"/>
        <end position="516"/>
    </location>
</feature>
<evidence type="ECO:0000313" key="4">
    <source>
        <dbReference type="Proteomes" id="UP001583172"/>
    </source>
</evidence>
<dbReference type="PROSITE" id="PS50275">
    <property type="entry name" value="SAC"/>
    <property type="match status" value="1"/>
</dbReference>
<keyword evidence="1" id="KW-1133">Transmembrane helix</keyword>
<proteinExistence type="predicted"/>
<protein>
    <recommendedName>
        <fullName evidence="2">SAC domain-containing protein</fullName>
    </recommendedName>
</protein>
<feature type="transmembrane region" description="Helical" evidence="1">
    <location>
        <begin position="619"/>
        <end position="645"/>
    </location>
</feature>